<dbReference type="PANTHER" id="PTHR33284:SF1">
    <property type="entry name" value="RIBOSOMAL PROTEIN L25_GLN-TRNA SYNTHETASE, ANTI-CODON-BINDING DOMAIN-CONTAINING PROTEIN"/>
    <property type="match status" value="1"/>
</dbReference>
<dbReference type="HAMAP" id="MF_01334">
    <property type="entry name" value="Ribosomal_bL25_CTC"/>
    <property type="match status" value="1"/>
</dbReference>
<dbReference type="InterPro" id="IPR001021">
    <property type="entry name" value="Ribosomal_bL25_long"/>
</dbReference>
<dbReference type="PATRIC" id="fig|1703771.3.peg.652"/>
<dbReference type="InterPro" id="IPR037121">
    <property type="entry name" value="Ribosomal_bL25_C"/>
</dbReference>
<proteinExistence type="inferred from homology"/>
<dbReference type="Gene3D" id="2.40.240.10">
    <property type="entry name" value="Ribosomal Protein L25, Chain P"/>
    <property type="match status" value="1"/>
</dbReference>
<feature type="region of interest" description="Disordered" evidence="6">
    <location>
        <begin position="197"/>
        <end position="226"/>
    </location>
</feature>
<dbReference type="EMBL" id="LIZT01000081">
    <property type="protein sequence ID" value="KPJ48975.1"/>
    <property type="molecule type" value="Genomic_DNA"/>
</dbReference>
<feature type="domain" description="Large ribosomal subunit protein bL25 L25" evidence="7">
    <location>
        <begin position="7"/>
        <end position="93"/>
    </location>
</feature>
<dbReference type="NCBIfam" id="NF004129">
    <property type="entry name" value="PRK05618.1-4"/>
    <property type="match status" value="1"/>
</dbReference>
<dbReference type="AlphaFoldDB" id="A0A0S7WFT8"/>
<keyword evidence="4 5" id="KW-0687">Ribonucleoprotein</keyword>
<dbReference type="InterPro" id="IPR020056">
    <property type="entry name" value="Rbsml_bL25/Gln-tRNA_synth_N"/>
</dbReference>
<keyword evidence="3 5" id="KW-0689">Ribosomal protein</keyword>
<dbReference type="NCBIfam" id="NF004612">
    <property type="entry name" value="PRK05943.1"/>
    <property type="match status" value="1"/>
</dbReference>
<evidence type="ECO:0000313" key="10">
    <source>
        <dbReference type="Proteomes" id="UP000051124"/>
    </source>
</evidence>
<name>A0A0S7WFT8_UNCT6</name>
<evidence type="ECO:0000256" key="2">
    <source>
        <dbReference type="ARBA" id="ARBA00022884"/>
    </source>
</evidence>
<keyword evidence="2 5" id="KW-0694">RNA-binding</keyword>
<evidence type="ECO:0000259" key="8">
    <source>
        <dbReference type="Pfam" id="PF14693"/>
    </source>
</evidence>
<evidence type="ECO:0000256" key="3">
    <source>
        <dbReference type="ARBA" id="ARBA00022980"/>
    </source>
</evidence>
<evidence type="ECO:0000256" key="5">
    <source>
        <dbReference type="HAMAP-Rule" id="MF_01334"/>
    </source>
</evidence>
<dbReference type="InterPro" id="IPR020057">
    <property type="entry name" value="Ribosomal_bL25_b-dom"/>
</dbReference>
<evidence type="ECO:0000256" key="1">
    <source>
        <dbReference type="ARBA" id="ARBA00022730"/>
    </source>
</evidence>
<accession>A0A0S7WFT8</accession>
<dbReference type="InterPro" id="IPR020930">
    <property type="entry name" value="Ribosomal_uL5_bac-type"/>
</dbReference>
<organism evidence="9 10">
    <name type="scientific">candidate division TA06 bacterium DG_26</name>
    <dbReference type="NCBI Taxonomy" id="1703771"/>
    <lineage>
        <taxon>Bacteria</taxon>
        <taxon>Bacteria division TA06</taxon>
    </lineage>
</organism>
<sequence length="226" mass="24929">MVEVKMKVQPRQDIGKQAAKRLRNSGLIPAVIYGHKEETVLISIDASEFGRMLRKEKGDTVILDLMWDKSSRKTIIKEIQRNPVTGDVIHVDFQHLIPTEKIEIDVPIVLVGAAVGVKEGGILEHVARKLSVRCLPKDIPSHMELDVSELKIGDSIHVSDLTVKNAEILDHPEEAVVTVIIPRAYVAAEEAAAVAAEEEAAVAEEEGKEEEKKGEKKGEEKPAEEK</sequence>
<dbReference type="GO" id="GO:0022625">
    <property type="term" value="C:cytosolic large ribosomal subunit"/>
    <property type="evidence" value="ECO:0007669"/>
    <property type="project" value="TreeGrafter"/>
</dbReference>
<dbReference type="GO" id="GO:0006412">
    <property type="term" value="P:translation"/>
    <property type="evidence" value="ECO:0007669"/>
    <property type="project" value="UniProtKB-UniRule"/>
</dbReference>
<protein>
    <recommendedName>
        <fullName evidence="5">Large ribosomal subunit protein bL25</fullName>
    </recommendedName>
    <alternativeName>
        <fullName evidence="5">General stress protein CTC</fullName>
    </alternativeName>
</protein>
<dbReference type="PANTHER" id="PTHR33284">
    <property type="entry name" value="RIBOSOMAL PROTEIN L25/GLN-TRNA SYNTHETASE, ANTI-CODON-BINDING DOMAIN-CONTAINING PROTEIN"/>
    <property type="match status" value="1"/>
</dbReference>
<comment type="function">
    <text evidence="5">This is one of the proteins that binds to the 5S RNA in the ribosome where it forms part of the central protuberance.</text>
</comment>
<dbReference type="NCBIfam" id="TIGR00731">
    <property type="entry name" value="bL25_bact_ctc"/>
    <property type="match status" value="1"/>
</dbReference>
<comment type="caution">
    <text evidence="9">The sequence shown here is derived from an EMBL/GenBank/DDBJ whole genome shotgun (WGS) entry which is preliminary data.</text>
</comment>
<feature type="compositionally biased region" description="Acidic residues" evidence="6">
    <location>
        <begin position="197"/>
        <end position="208"/>
    </location>
</feature>
<dbReference type="GO" id="GO:0003735">
    <property type="term" value="F:structural constituent of ribosome"/>
    <property type="evidence" value="ECO:0007669"/>
    <property type="project" value="InterPro"/>
</dbReference>
<comment type="similarity">
    <text evidence="5">Belongs to the bacterial ribosomal protein bL25 family. CTC subfamily.</text>
</comment>
<comment type="subunit">
    <text evidence="5">Part of the 50S ribosomal subunit; part of the 5S rRNA/L5/L18/L25 subcomplex. Contacts the 5S rRNA. Binds to the 5S rRNA independently of L5 and L18.</text>
</comment>
<feature type="domain" description="Large ribosomal subunit protein bL25 beta" evidence="8">
    <location>
        <begin position="101"/>
        <end position="183"/>
    </location>
</feature>
<gene>
    <name evidence="5" type="primary">rplY</name>
    <name evidence="5" type="synonym">ctc</name>
    <name evidence="9" type="ORF">AMJ40_06510</name>
</gene>
<dbReference type="Pfam" id="PF14693">
    <property type="entry name" value="Ribosomal_TL5_C"/>
    <property type="match status" value="1"/>
</dbReference>
<reference evidence="9 10" key="1">
    <citation type="journal article" date="2015" name="Microbiome">
        <title>Genomic resolution of linkages in carbon, nitrogen, and sulfur cycling among widespread estuary sediment bacteria.</title>
        <authorList>
            <person name="Baker B.J."/>
            <person name="Lazar C.S."/>
            <person name="Teske A.P."/>
            <person name="Dick G.J."/>
        </authorList>
    </citation>
    <scope>NUCLEOTIDE SEQUENCE [LARGE SCALE GENOMIC DNA]</scope>
    <source>
        <strain evidence="9">DG_26</strain>
    </source>
</reference>
<dbReference type="Proteomes" id="UP000051124">
    <property type="component" value="Unassembled WGS sequence"/>
</dbReference>
<dbReference type="Gene3D" id="2.170.120.20">
    <property type="entry name" value="Ribosomal protein L25, beta domain"/>
    <property type="match status" value="1"/>
</dbReference>
<keyword evidence="1 5" id="KW-0699">rRNA-binding</keyword>
<evidence type="ECO:0000313" key="9">
    <source>
        <dbReference type="EMBL" id="KPJ48975.1"/>
    </source>
</evidence>
<dbReference type="SUPFAM" id="SSF50715">
    <property type="entry name" value="Ribosomal protein L25-like"/>
    <property type="match status" value="1"/>
</dbReference>
<feature type="compositionally biased region" description="Basic and acidic residues" evidence="6">
    <location>
        <begin position="209"/>
        <end position="226"/>
    </location>
</feature>
<evidence type="ECO:0000259" key="7">
    <source>
        <dbReference type="Pfam" id="PF01386"/>
    </source>
</evidence>
<evidence type="ECO:0000256" key="6">
    <source>
        <dbReference type="SAM" id="MobiDB-lite"/>
    </source>
</evidence>
<dbReference type="CDD" id="cd00495">
    <property type="entry name" value="Ribosomal_L25_TL5_CTC"/>
    <property type="match status" value="1"/>
</dbReference>
<dbReference type="Pfam" id="PF01386">
    <property type="entry name" value="Ribosomal_L25p"/>
    <property type="match status" value="1"/>
</dbReference>
<dbReference type="InterPro" id="IPR011035">
    <property type="entry name" value="Ribosomal_bL25/Gln-tRNA_synth"/>
</dbReference>
<evidence type="ECO:0000256" key="4">
    <source>
        <dbReference type="ARBA" id="ARBA00023274"/>
    </source>
</evidence>
<dbReference type="InterPro" id="IPR029751">
    <property type="entry name" value="Ribosomal_L25_dom"/>
</dbReference>
<dbReference type="GO" id="GO:0008097">
    <property type="term" value="F:5S rRNA binding"/>
    <property type="evidence" value="ECO:0007669"/>
    <property type="project" value="InterPro"/>
</dbReference>